<proteinExistence type="predicted"/>
<organism evidence="1 2">
    <name type="scientific">Paenibacillus motobuensis</name>
    <dbReference type="NCBI Taxonomy" id="295324"/>
    <lineage>
        <taxon>Bacteria</taxon>
        <taxon>Bacillati</taxon>
        <taxon>Bacillota</taxon>
        <taxon>Bacilli</taxon>
        <taxon>Bacillales</taxon>
        <taxon>Paenibacillaceae</taxon>
        <taxon>Paenibacillus</taxon>
    </lineage>
</organism>
<protein>
    <submittedName>
        <fullName evidence="1">Uncharacterized protein</fullName>
    </submittedName>
</protein>
<reference evidence="2" key="1">
    <citation type="journal article" date="2019" name="Int. J. Syst. Evol. Microbiol.">
        <title>The Global Catalogue of Microorganisms (GCM) 10K type strain sequencing project: providing services to taxonomists for standard genome sequencing and annotation.</title>
        <authorList>
            <consortium name="The Broad Institute Genomics Platform"/>
            <consortium name="The Broad Institute Genome Sequencing Center for Infectious Disease"/>
            <person name="Wu L."/>
            <person name="Ma J."/>
        </authorList>
    </citation>
    <scope>NUCLEOTIDE SEQUENCE [LARGE SCALE GENOMIC DNA]</scope>
    <source>
        <strain evidence="2">JCM 12774</strain>
    </source>
</reference>
<sequence length="56" mass="6593">MRNWFAKNKEDKLAQKCSRCKQAKKLIFYANNFGVVRGLCKPCRKEIGDKEELFPI</sequence>
<gene>
    <name evidence="1" type="ORF">GCM10008933_17130</name>
</gene>
<dbReference type="RefSeq" id="WP_343859979.1">
    <property type="nucleotide sequence ID" value="NZ_BAAACX010000008.1"/>
</dbReference>
<evidence type="ECO:0000313" key="2">
    <source>
        <dbReference type="Proteomes" id="UP001500340"/>
    </source>
</evidence>
<name>A0ABN2ADP7_9BACL</name>
<keyword evidence="2" id="KW-1185">Reference proteome</keyword>
<evidence type="ECO:0000313" key="1">
    <source>
        <dbReference type="EMBL" id="GAA0386743.1"/>
    </source>
</evidence>
<comment type="caution">
    <text evidence="1">The sequence shown here is derived from an EMBL/GenBank/DDBJ whole genome shotgun (WGS) entry which is preliminary data.</text>
</comment>
<dbReference type="EMBL" id="BAAACX010000008">
    <property type="protein sequence ID" value="GAA0386743.1"/>
    <property type="molecule type" value="Genomic_DNA"/>
</dbReference>
<dbReference type="Proteomes" id="UP001500340">
    <property type="component" value="Unassembled WGS sequence"/>
</dbReference>
<accession>A0ABN2ADP7</accession>